<feature type="transmembrane region" description="Helical" evidence="2">
    <location>
        <begin position="455"/>
        <end position="475"/>
    </location>
</feature>
<feature type="transmembrane region" description="Helical" evidence="2">
    <location>
        <begin position="597"/>
        <end position="613"/>
    </location>
</feature>
<feature type="transmembrane region" description="Helical" evidence="2">
    <location>
        <begin position="704"/>
        <end position="723"/>
    </location>
</feature>
<feature type="transmembrane region" description="Helical" evidence="2">
    <location>
        <begin position="400"/>
        <end position="417"/>
    </location>
</feature>
<feature type="transmembrane region" description="Helical" evidence="2">
    <location>
        <begin position="320"/>
        <end position="338"/>
    </location>
</feature>
<feature type="transmembrane region" description="Helical" evidence="2">
    <location>
        <begin position="424"/>
        <end position="443"/>
    </location>
</feature>
<evidence type="ECO:0000313" key="4">
    <source>
        <dbReference type="Proteomes" id="UP000298484"/>
    </source>
</evidence>
<feature type="transmembrane region" description="Helical" evidence="2">
    <location>
        <begin position="370"/>
        <end position="388"/>
    </location>
</feature>
<accession>A0A4Y9AFL6</accession>
<feature type="transmembrane region" description="Helical" evidence="2">
    <location>
        <begin position="1094"/>
        <end position="1114"/>
    </location>
</feature>
<proteinExistence type="predicted"/>
<feature type="transmembrane region" description="Helical" evidence="2">
    <location>
        <begin position="829"/>
        <end position="846"/>
    </location>
</feature>
<feature type="transmembrane region" description="Helical" evidence="2">
    <location>
        <begin position="121"/>
        <end position="140"/>
    </location>
</feature>
<feature type="transmembrane region" description="Helical" evidence="2">
    <location>
        <begin position="1042"/>
        <end position="1061"/>
    </location>
</feature>
<feature type="transmembrane region" description="Helical" evidence="2">
    <location>
        <begin position="755"/>
        <end position="774"/>
    </location>
</feature>
<feature type="transmembrane region" description="Helical" evidence="2">
    <location>
        <begin position="269"/>
        <end position="289"/>
    </location>
</feature>
<feature type="transmembrane region" description="Helical" evidence="2">
    <location>
        <begin position="238"/>
        <end position="257"/>
    </location>
</feature>
<feature type="region of interest" description="Disordered" evidence="1">
    <location>
        <begin position="49"/>
        <end position="82"/>
    </location>
</feature>
<feature type="transmembrane region" description="Helical" evidence="2">
    <location>
        <begin position="677"/>
        <end position="697"/>
    </location>
</feature>
<feature type="transmembrane region" description="Helical" evidence="2">
    <location>
        <begin position="94"/>
        <end position="115"/>
    </location>
</feature>
<feature type="transmembrane region" description="Helical" evidence="2">
    <location>
        <begin position="881"/>
        <end position="903"/>
    </location>
</feature>
<feature type="transmembrane region" description="Helical" evidence="2">
    <location>
        <begin position="1018"/>
        <end position="1036"/>
    </location>
</feature>
<feature type="transmembrane region" description="Helical" evidence="2">
    <location>
        <begin position="152"/>
        <end position="175"/>
    </location>
</feature>
<feature type="transmembrane region" description="Helical" evidence="2">
    <location>
        <begin position="187"/>
        <end position="205"/>
    </location>
</feature>
<name>A0A4Y9AFL6_9BACI</name>
<feature type="transmembrane region" description="Helical" evidence="2">
    <location>
        <begin position="915"/>
        <end position="931"/>
    </location>
</feature>
<feature type="transmembrane region" description="Helical" evidence="2">
    <location>
        <begin position="729"/>
        <end position="746"/>
    </location>
</feature>
<feature type="transmembrane region" description="Helical" evidence="2">
    <location>
        <begin position="344"/>
        <end position="361"/>
    </location>
</feature>
<dbReference type="AlphaFoldDB" id="A0A4Y9AFL6"/>
<dbReference type="Proteomes" id="UP000298484">
    <property type="component" value="Unassembled WGS sequence"/>
</dbReference>
<feature type="transmembrane region" description="Helical" evidence="2">
    <location>
        <begin position="619"/>
        <end position="637"/>
    </location>
</feature>
<feature type="transmembrane region" description="Helical" evidence="2">
    <location>
        <begin position="965"/>
        <end position="988"/>
    </location>
</feature>
<feature type="transmembrane region" description="Helical" evidence="2">
    <location>
        <begin position="212"/>
        <end position="232"/>
    </location>
</feature>
<feature type="transmembrane region" description="Helical" evidence="2">
    <location>
        <begin position="295"/>
        <end position="313"/>
    </location>
</feature>
<keyword evidence="2" id="KW-0812">Transmembrane</keyword>
<comment type="caution">
    <text evidence="3">The sequence shown here is derived from an EMBL/GenBank/DDBJ whole genome shotgun (WGS) entry which is preliminary data.</text>
</comment>
<feature type="transmembrane region" description="Helical" evidence="2">
    <location>
        <begin position="853"/>
        <end position="869"/>
    </location>
</feature>
<keyword evidence="2" id="KW-0472">Membrane</keyword>
<feature type="transmembrane region" description="Helical" evidence="2">
    <location>
        <begin position="780"/>
        <end position="797"/>
    </location>
</feature>
<gene>
    <name evidence="3" type="ORF">E4U82_08240</name>
</gene>
<evidence type="ECO:0000313" key="3">
    <source>
        <dbReference type="EMBL" id="TFJ93181.1"/>
    </source>
</evidence>
<keyword evidence="2" id="KW-1133">Transmembrane helix</keyword>
<dbReference type="EMBL" id="SRHY01000009">
    <property type="protein sequence ID" value="TFJ93181.1"/>
    <property type="molecule type" value="Genomic_DNA"/>
</dbReference>
<evidence type="ECO:0000256" key="1">
    <source>
        <dbReference type="SAM" id="MobiDB-lite"/>
    </source>
</evidence>
<sequence>MGHLQKRSKQRIVKEELEKLEKAEYISSDVHTQVVEAHDQYYADLEQKEAEAAKEGPDREAQIEEQPHEVQEKKPIKEKKTLSPKELRERNITWSLNLGVVLLLIGGLVLATSTWETLANWMKSGMIALVSLLFFGLAVFTERMLKIEKTAFAFYVLGALFLPIAILSVGFFELLGPYFSFTGGGRYLFGAAGSAVILPIYIALADKRSSRLFVWFSYITVTVLAGFLLAAFDLPVDGFYLGIMLFNALLLLIYIRLKDNQRTRLFMKEFVLYIQCNLVLSTLLMLIFYNHEVLYGFNVLLTAVLYFAMIYVTEHKEYSFVFSAMLVYGAYQLIEFTTVEDASAIVYALLGFVFLTIPRLIGDDHALKRIFRYTSAVVSACAFLYISLEGLVLRMHEPSFVLLLAYVLIAFNFTFLANQTKRLLFAYLSPVFLMGALYEVALFGREWFGYDGLMLPLFVMGLVLYIGFGCLIKMALFQTMKRSSRDVGGVVLLVAILTDFVLINWWQAGTMLLFISITTLLTKRYEGREALAKSSSWIHAVSLGLAVMMFYAETFGERTSYGRNPMEAESFVLAGLVVLLASIGWKYGKRTMFAEHSFFAAYGFYVLGIWLTFTFDFDAVLRAVIMLGGVAMAYLLYRKTKWMAVSYVVSGMSLLFYMTALYAVHSEMTIQSDLFQSLQFVIGALLLLIAGVLIGKYDAGLRKSFWWTGHLFLPFASLVSLVFFAEETVWAFLIAAAVYGLSLRWARAEWLIGSFLYGGFTAFWIGVTQGFVLLDAPESIQYAALLTSVMIAIGWYFSKGAWTRRMAFYVVPFSVLGMFLFVIVPVFDVTLFVVTLLYAVMTLFIMHREKWDVFTALPLALVYSTLWLYDGTIFSTEYDMLFRLVVFAGLLLAAGLLMYPVTYQEQRDKEIPVKIDWYSVIGFAALCSIYVVPAEAFWAKLLPGLLVSLYLILQRKRTPYVSAKWIVFGACIYLLQPYYVLLGNIQIFDLIERELYVLPWVAAVIFLKKVTDEKYNRLVNYGQWAVLVIVSLLLIQDGMASSTIYDALIVGVLSLASMLGGMAYQLKAFFFVGAGVLLLNVFLQTRPYWGNLPWWAYLLIAGSILIAVASYNEWHKQKTADGRTTLASKFYQKVVQRIKRWE</sequence>
<dbReference type="OrthoDB" id="1815069at2"/>
<feature type="transmembrane region" description="Helical" evidence="2">
    <location>
        <begin position="568"/>
        <end position="585"/>
    </location>
</feature>
<feature type="transmembrane region" description="Helical" evidence="2">
    <location>
        <begin position="806"/>
        <end position="823"/>
    </location>
</feature>
<organism evidence="3 4">
    <name type="scientific">Lentibacillus salicampi</name>
    <dbReference type="NCBI Taxonomy" id="175306"/>
    <lineage>
        <taxon>Bacteria</taxon>
        <taxon>Bacillati</taxon>
        <taxon>Bacillota</taxon>
        <taxon>Bacilli</taxon>
        <taxon>Bacillales</taxon>
        <taxon>Bacillaceae</taxon>
        <taxon>Lentibacillus</taxon>
    </lineage>
</organism>
<feature type="transmembrane region" description="Helical" evidence="2">
    <location>
        <begin position="487"/>
        <end position="503"/>
    </location>
</feature>
<dbReference type="RefSeq" id="WP_135109722.1">
    <property type="nucleotide sequence ID" value="NZ_SRHY01000009.1"/>
</dbReference>
<feature type="transmembrane region" description="Helical" evidence="2">
    <location>
        <begin position="937"/>
        <end position="953"/>
    </location>
</feature>
<reference evidence="3 4" key="1">
    <citation type="submission" date="2019-03" db="EMBL/GenBank/DDBJ databases">
        <title>Genome sequence of Lentibacillus salicampi ATCC BAA-719.</title>
        <authorList>
            <person name="Maclea K.S."/>
            <person name="Simoes Junior M."/>
        </authorList>
    </citation>
    <scope>NUCLEOTIDE SEQUENCE [LARGE SCALE GENOMIC DNA]</scope>
    <source>
        <strain evidence="3 4">ATCC BAA-719</strain>
    </source>
</reference>
<protein>
    <recommendedName>
        <fullName evidence="5">DUF2157 domain-containing protein</fullName>
    </recommendedName>
</protein>
<keyword evidence="4" id="KW-1185">Reference proteome</keyword>
<feature type="transmembrane region" description="Helical" evidence="2">
    <location>
        <begin position="644"/>
        <end position="665"/>
    </location>
</feature>
<evidence type="ECO:0000256" key="2">
    <source>
        <dbReference type="SAM" id="Phobius"/>
    </source>
</evidence>
<evidence type="ECO:0008006" key="5">
    <source>
        <dbReference type="Google" id="ProtNLM"/>
    </source>
</evidence>